<dbReference type="Proteomes" id="UP000824248">
    <property type="component" value="Unassembled WGS sequence"/>
</dbReference>
<feature type="signal peptide" evidence="7">
    <location>
        <begin position="1"/>
        <end position="23"/>
    </location>
</feature>
<evidence type="ECO:0000313" key="8">
    <source>
        <dbReference type="EMBL" id="HIX61055.1"/>
    </source>
</evidence>
<comment type="similarity">
    <text evidence="2 6">Belongs to the bacterial solute-binding protein 9 family.</text>
</comment>
<protein>
    <submittedName>
        <fullName evidence="8">Zinc ABC transporter substrate-binding protein</fullName>
    </submittedName>
</protein>
<reference evidence="8" key="2">
    <citation type="submission" date="2021-04" db="EMBL/GenBank/DDBJ databases">
        <authorList>
            <person name="Gilroy R."/>
        </authorList>
    </citation>
    <scope>NUCLEOTIDE SEQUENCE</scope>
    <source>
        <strain evidence="8">1193</strain>
    </source>
</reference>
<comment type="subcellular location">
    <subcellularLocation>
        <location evidence="1">Cell envelope</location>
    </subcellularLocation>
</comment>
<evidence type="ECO:0000256" key="6">
    <source>
        <dbReference type="RuleBase" id="RU003512"/>
    </source>
</evidence>
<dbReference type="Gene3D" id="3.40.50.1980">
    <property type="entry name" value="Nitrogenase molybdenum iron protein domain"/>
    <property type="match status" value="2"/>
</dbReference>
<comment type="caution">
    <text evidence="8">The sequence shown here is derived from an EMBL/GenBank/DDBJ whole genome shotgun (WGS) entry which is preliminary data.</text>
</comment>
<reference evidence="8" key="1">
    <citation type="journal article" date="2021" name="PeerJ">
        <title>Extensive microbial diversity within the chicken gut microbiome revealed by metagenomics and culture.</title>
        <authorList>
            <person name="Gilroy R."/>
            <person name="Ravi A."/>
            <person name="Getino M."/>
            <person name="Pursley I."/>
            <person name="Horton D.L."/>
            <person name="Alikhan N.F."/>
            <person name="Baker D."/>
            <person name="Gharbi K."/>
            <person name="Hall N."/>
            <person name="Watson M."/>
            <person name="Adriaenssens E.M."/>
            <person name="Foster-Nyarko E."/>
            <person name="Jarju S."/>
            <person name="Secka A."/>
            <person name="Antonio M."/>
            <person name="Oren A."/>
            <person name="Chaudhuri R.R."/>
            <person name="La Ragione R."/>
            <person name="Hildebrand F."/>
            <person name="Pallen M.J."/>
        </authorList>
    </citation>
    <scope>NUCLEOTIDE SEQUENCE</scope>
    <source>
        <strain evidence="8">1193</strain>
    </source>
</reference>
<evidence type="ECO:0000313" key="9">
    <source>
        <dbReference type="Proteomes" id="UP000824248"/>
    </source>
</evidence>
<dbReference type="GO" id="GO:0007155">
    <property type="term" value="P:cell adhesion"/>
    <property type="evidence" value="ECO:0007669"/>
    <property type="project" value="InterPro"/>
</dbReference>
<accession>A0A9D1WKW2</accession>
<evidence type="ECO:0000256" key="7">
    <source>
        <dbReference type="SAM" id="SignalP"/>
    </source>
</evidence>
<feature type="chain" id="PRO_5039358115" evidence="7">
    <location>
        <begin position="24"/>
        <end position="303"/>
    </location>
</feature>
<organism evidence="8 9">
    <name type="scientific">Candidatus Halomonas stercoripullorum</name>
    <dbReference type="NCBI Taxonomy" id="2838617"/>
    <lineage>
        <taxon>Bacteria</taxon>
        <taxon>Pseudomonadati</taxon>
        <taxon>Pseudomonadota</taxon>
        <taxon>Gammaproteobacteria</taxon>
        <taxon>Oceanospirillales</taxon>
        <taxon>Halomonadaceae</taxon>
        <taxon>Halomonas</taxon>
    </lineage>
</organism>
<dbReference type="InterPro" id="IPR006127">
    <property type="entry name" value="ZnuA-like"/>
</dbReference>
<keyword evidence="3 6" id="KW-0813">Transport</keyword>
<keyword evidence="5 7" id="KW-0732">Signal</keyword>
<sequence length="303" mass="32997">MAIPRGVFLLGLLAFMLSNSVLAGNSAPRVVATFSILGDLVREVAGDDAKVDVLTPIGAEVHEWELVPSNFIALERAEVVFYNGYGLEQWIGQVSATVADGVPLVALAEASGFPTQPIATGEFAGAVDPHLWMDPRAAAEYAQVIAATLGDIHPDAADTFQTRADTLKEKLLALHDELLEQLSGLTQEERLLISSEAAFVYFADAFDFEHDGIWGNNAEEEGSPRQIMRIIDKIREREPAAIFWESTVSERHVRGVADETHVQVAGPLFVDSLSEPDGSAPDYMAMLRHNVQLLRDTLGTHHD</sequence>
<evidence type="ECO:0000256" key="3">
    <source>
        <dbReference type="ARBA" id="ARBA00022448"/>
    </source>
</evidence>
<dbReference type="PRINTS" id="PR00690">
    <property type="entry name" value="ADHESNFAMILY"/>
</dbReference>
<dbReference type="InterPro" id="IPR006128">
    <property type="entry name" value="Lipoprotein_PsaA-like"/>
</dbReference>
<evidence type="ECO:0000256" key="2">
    <source>
        <dbReference type="ARBA" id="ARBA00011028"/>
    </source>
</evidence>
<dbReference type="InterPro" id="IPR006129">
    <property type="entry name" value="AdhesinB"/>
</dbReference>
<dbReference type="GO" id="GO:0030001">
    <property type="term" value="P:metal ion transport"/>
    <property type="evidence" value="ECO:0007669"/>
    <property type="project" value="InterPro"/>
</dbReference>
<dbReference type="SUPFAM" id="SSF53807">
    <property type="entry name" value="Helical backbone' metal receptor"/>
    <property type="match status" value="1"/>
</dbReference>
<dbReference type="AlphaFoldDB" id="A0A9D1WKW2"/>
<dbReference type="GO" id="GO:0030313">
    <property type="term" value="C:cell envelope"/>
    <property type="evidence" value="ECO:0007669"/>
    <property type="project" value="UniProtKB-SubCell"/>
</dbReference>
<dbReference type="Pfam" id="PF01297">
    <property type="entry name" value="ZnuA"/>
    <property type="match status" value="1"/>
</dbReference>
<evidence type="ECO:0000256" key="5">
    <source>
        <dbReference type="ARBA" id="ARBA00022729"/>
    </source>
</evidence>
<gene>
    <name evidence="8" type="ORF">H9854_02315</name>
</gene>
<dbReference type="EMBL" id="DXFC01000066">
    <property type="protein sequence ID" value="HIX61055.1"/>
    <property type="molecule type" value="Genomic_DNA"/>
</dbReference>
<dbReference type="PANTHER" id="PTHR42953:SF1">
    <property type="entry name" value="METAL-BINDING PROTEIN HI_0362-RELATED"/>
    <property type="match status" value="1"/>
</dbReference>
<dbReference type="GO" id="GO:0046872">
    <property type="term" value="F:metal ion binding"/>
    <property type="evidence" value="ECO:0007669"/>
    <property type="project" value="UniProtKB-KW"/>
</dbReference>
<dbReference type="PRINTS" id="PR00691">
    <property type="entry name" value="ADHESINB"/>
</dbReference>
<evidence type="ECO:0000256" key="1">
    <source>
        <dbReference type="ARBA" id="ARBA00004196"/>
    </source>
</evidence>
<evidence type="ECO:0000256" key="4">
    <source>
        <dbReference type="ARBA" id="ARBA00022723"/>
    </source>
</evidence>
<dbReference type="InterPro" id="IPR050492">
    <property type="entry name" value="Bact_metal-bind_prot9"/>
</dbReference>
<keyword evidence="4" id="KW-0479">Metal-binding</keyword>
<dbReference type="PANTHER" id="PTHR42953">
    <property type="entry name" value="HIGH-AFFINITY ZINC UPTAKE SYSTEM PROTEIN ZNUA-RELATED"/>
    <property type="match status" value="1"/>
</dbReference>
<proteinExistence type="inferred from homology"/>
<name>A0A9D1WKW2_9GAMM</name>